<evidence type="ECO:0000256" key="2">
    <source>
        <dbReference type="ARBA" id="ARBA00022908"/>
    </source>
</evidence>
<dbReference type="RefSeq" id="WP_084854509.1">
    <property type="nucleotide sequence ID" value="NZ_NBWC01000003.1"/>
</dbReference>
<dbReference type="EMBL" id="NBWC01000003">
    <property type="protein sequence ID" value="ORL67343.1"/>
    <property type="molecule type" value="Genomic_DNA"/>
</dbReference>
<accession>A0A1X1A600</accession>
<dbReference type="SUPFAM" id="SSF53041">
    <property type="entry name" value="Resolvase-like"/>
    <property type="match status" value="1"/>
</dbReference>
<evidence type="ECO:0000256" key="4">
    <source>
        <dbReference type="ARBA" id="ARBA00023125"/>
    </source>
</evidence>
<dbReference type="Gene3D" id="3.40.50.1390">
    <property type="entry name" value="Resolvase, N-terminal catalytic domain"/>
    <property type="match status" value="1"/>
</dbReference>
<keyword evidence="2" id="KW-0229">DNA integration</keyword>
<comment type="caution">
    <text evidence="9">The sequence shown here is derived from an EMBL/GenBank/DDBJ whole genome shotgun (WGS) entry which is preliminary data.</text>
</comment>
<dbReference type="AlphaFoldDB" id="A0A1X1A600"/>
<dbReference type="PANTHER" id="PTHR30461">
    <property type="entry name" value="DNA-INVERTASE FROM LAMBDOID PROPHAGE"/>
    <property type="match status" value="1"/>
</dbReference>
<evidence type="ECO:0000313" key="9">
    <source>
        <dbReference type="EMBL" id="ORL67343.1"/>
    </source>
</evidence>
<feature type="active site" description="O-(5'-phospho-DNA)-serine intermediate" evidence="6 7">
    <location>
        <position position="10"/>
    </location>
</feature>
<dbReference type="PROSITE" id="PS00397">
    <property type="entry name" value="RECOMBINASES_1"/>
    <property type="match status" value="1"/>
</dbReference>
<dbReference type="GO" id="GO:0000150">
    <property type="term" value="F:DNA strand exchange activity"/>
    <property type="evidence" value="ECO:0007669"/>
    <property type="project" value="UniProtKB-KW"/>
</dbReference>
<dbReference type="Pfam" id="PF05225">
    <property type="entry name" value="HTH_psq"/>
    <property type="match status" value="1"/>
</dbReference>
<dbReference type="FunFam" id="3.40.50.1390:FF:000001">
    <property type="entry name" value="DNA recombinase"/>
    <property type="match status" value="1"/>
</dbReference>
<dbReference type="GO" id="GO:0003677">
    <property type="term" value="F:DNA binding"/>
    <property type="evidence" value="ECO:0007669"/>
    <property type="project" value="UniProtKB-KW"/>
</dbReference>
<dbReference type="PROSITE" id="PS51736">
    <property type="entry name" value="RECOMBINASES_3"/>
    <property type="match status" value="1"/>
</dbReference>
<dbReference type="InterPro" id="IPR050639">
    <property type="entry name" value="SSR_resolvase"/>
</dbReference>
<proteinExistence type="inferred from homology"/>
<keyword evidence="4" id="KW-0238">DNA-binding</keyword>
<sequence length="181" mass="20183">MAKVGYVRVSSVEQNTERQLDGVALDKVFTDKESGATTDRPQLQAMLEYVREGDTIIVHSIDRLARSLADLLRLVEELNTKGIHIRFHKEQLEFTGENNPMQKLMLSMMGSIAEFERAMIRERQREGIEKAKAKGVYKGRSKTVDDEAIRAAIAGGLSFRKAAEELGVSLSTVQRAMKASA</sequence>
<dbReference type="Pfam" id="PF00239">
    <property type="entry name" value="Resolvase"/>
    <property type="match status" value="1"/>
</dbReference>
<dbReference type="PROSITE" id="PS00398">
    <property type="entry name" value="RECOMBINASES_2"/>
    <property type="match status" value="1"/>
</dbReference>
<dbReference type="CDD" id="cd03768">
    <property type="entry name" value="SR_ResInv"/>
    <property type="match status" value="1"/>
</dbReference>
<dbReference type="GO" id="GO:0015074">
    <property type="term" value="P:DNA integration"/>
    <property type="evidence" value="ECO:0007669"/>
    <property type="project" value="UniProtKB-KW"/>
</dbReference>
<dbReference type="OrthoDB" id="9797501at2"/>
<organism evidence="9 10">
    <name type="scientific">Pseudomonas putida</name>
    <name type="common">Arthrobacter siderocapsulatus</name>
    <dbReference type="NCBI Taxonomy" id="303"/>
    <lineage>
        <taxon>Bacteria</taxon>
        <taxon>Pseudomonadati</taxon>
        <taxon>Pseudomonadota</taxon>
        <taxon>Gammaproteobacteria</taxon>
        <taxon>Pseudomonadales</taxon>
        <taxon>Pseudomonadaceae</taxon>
        <taxon>Pseudomonas</taxon>
    </lineage>
</organism>
<evidence type="ECO:0000259" key="8">
    <source>
        <dbReference type="PROSITE" id="PS51736"/>
    </source>
</evidence>
<keyword evidence="3" id="KW-0230">DNA invertase</keyword>
<dbReference type="SMART" id="SM00857">
    <property type="entry name" value="Resolvase"/>
    <property type="match status" value="1"/>
</dbReference>
<evidence type="ECO:0000256" key="3">
    <source>
        <dbReference type="ARBA" id="ARBA00023100"/>
    </source>
</evidence>
<dbReference type="Proteomes" id="UP000193675">
    <property type="component" value="Unassembled WGS sequence"/>
</dbReference>
<protein>
    <submittedName>
        <fullName evidence="9">Resolvase</fullName>
    </submittedName>
</protein>
<name>A0A1X1A600_PSEPU</name>
<dbReference type="InterPro" id="IPR006119">
    <property type="entry name" value="Resolv_N"/>
</dbReference>
<dbReference type="PANTHER" id="PTHR30461:SF26">
    <property type="entry name" value="RESOLVASE HOMOLOG YNEB"/>
    <property type="match status" value="1"/>
</dbReference>
<dbReference type="InterPro" id="IPR007889">
    <property type="entry name" value="HTH_Psq"/>
</dbReference>
<evidence type="ECO:0000256" key="6">
    <source>
        <dbReference type="PIRSR" id="PIRSR606118-50"/>
    </source>
</evidence>
<keyword evidence="5" id="KW-0233">DNA recombination</keyword>
<feature type="domain" description="Resolvase/invertase-type recombinase catalytic" evidence="8">
    <location>
        <begin position="2"/>
        <end position="135"/>
    </location>
</feature>
<reference evidence="9 10" key="1">
    <citation type="submission" date="2017-04" db="EMBL/GenBank/DDBJ databases">
        <title>Presence of VIM-2 positive Pseudomonas species in chickens and their surrounding environment.</title>
        <authorList>
            <person name="Zhang R."/>
        </authorList>
    </citation>
    <scope>NUCLEOTIDE SEQUENCE [LARGE SCALE GENOMIC DNA]</scope>
    <source>
        <strain evidence="9 10">DZ-C18</strain>
    </source>
</reference>
<dbReference type="InterPro" id="IPR036162">
    <property type="entry name" value="Resolvase-like_N_sf"/>
</dbReference>
<comment type="similarity">
    <text evidence="1">Belongs to the site-specific recombinase resolvase family.</text>
</comment>
<dbReference type="InterPro" id="IPR006118">
    <property type="entry name" value="Recombinase_CS"/>
</dbReference>
<evidence type="ECO:0000256" key="7">
    <source>
        <dbReference type="PROSITE-ProRule" id="PRU10137"/>
    </source>
</evidence>
<evidence type="ECO:0000313" key="10">
    <source>
        <dbReference type="Proteomes" id="UP000193675"/>
    </source>
</evidence>
<gene>
    <name evidence="9" type="ORF">B7H17_03245</name>
</gene>
<evidence type="ECO:0000256" key="1">
    <source>
        <dbReference type="ARBA" id="ARBA00009913"/>
    </source>
</evidence>
<evidence type="ECO:0000256" key="5">
    <source>
        <dbReference type="ARBA" id="ARBA00023172"/>
    </source>
</evidence>